<protein>
    <recommendedName>
        <fullName evidence="2">GIY-YIG domain-containing protein</fullName>
    </recommendedName>
</protein>
<dbReference type="InterPro" id="IPR000305">
    <property type="entry name" value="GIY-YIG_endonuc"/>
</dbReference>
<dbReference type="Pfam" id="PF01541">
    <property type="entry name" value="GIY-YIG"/>
    <property type="match status" value="1"/>
</dbReference>
<keyword evidence="4" id="KW-1185">Reference proteome</keyword>
<dbReference type="PANTHER" id="PTHR34477">
    <property type="entry name" value="UPF0213 PROTEIN YHBQ"/>
    <property type="match status" value="1"/>
</dbReference>
<sequence>MSEHHAVYIVRCRDGSLYTGYAVDVEKRLATHNAGQGAKYTRARLPVVLEYTETFTTKSDALKREYAIKQLTRTKKEQLIQGGMTSHESNQQL</sequence>
<dbReference type="InterPro" id="IPR035901">
    <property type="entry name" value="GIY-YIG_endonuc_sf"/>
</dbReference>
<dbReference type="PROSITE" id="PS50164">
    <property type="entry name" value="GIY_YIG"/>
    <property type="match status" value="1"/>
</dbReference>
<dbReference type="RefSeq" id="WP_026831561.1">
    <property type="nucleotide sequence ID" value="NZ_CP085018.1"/>
</dbReference>
<dbReference type="SUPFAM" id="SSF82771">
    <property type="entry name" value="GIY-YIG endonuclease"/>
    <property type="match status" value="1"/>
</dbReference>
<evidence type="ECO:0000313" key="3">
    <source>
        <dbReference type="EMBL" id="OAN09979.1"/>
    </source>
</evidence>
<dbReference type="Proteomes" id="UP000078447">
    <property type="component" value="Unassembled WGS sequence"/>
</dbReference>
<feature type="domain" description="GIY-YIG" evidence="2">
    <location>
        <begin position="3"/>
        <end position="78"/>
    </location>
</feature>
<dbReference type="Gene3D" id="3.40.1440.10">
    <property type="entry name" value="GIY-YIG endonuclease"/>
    <property type="match status" value="1"/>
</dbReference>
<comment type="caution">
    <text evidence="3">The sequence shown here is derived from an EMBL/GenBank/DDBJ whole genome shotgun (WGS) entry which is preliminary data.</text>
</comment>
<evidence type="ECO:0000313" key="4">
    <source>
        <dbReference type="Proteomes" id="UP000078447"/>
    </source>
</evidence>
<dbReference type="EMBL" id="LVVL01000021">
    <property type="protein sequence ID" value="OAN09979.1"/>
    <property type="molecule type" value="Genomic_DNA"/>
</dbReference>
<dbReference type="InterPro" id="IPR050190">
    <property type="entry name" value="UPF0213_domain"/>
</dbReference>
<dbReference type="PANTHER" id="PTHR34477:SF1">
    <property type="entry name" value="UPF0213 PROTEIN YHBQ"/>
    <property type="match status" value="1"/>
</dbReference>
<evidence type="ECO:0000256" key="1">
    <source>
        <dbReference type="ARBA" id="ARBA00007435"/>
    </source>
</evidence>
<organism evidence="3 4">
    <name type="scientific">Exiguobacterium undae</name>
    <dbReference type="NCBI Taxonomy" id="169177"/>
    <lineage>
        <taxon>Bacteria</taxon>
        <taxon>Bacillati</taxon>
        <taxon>Bacillota</taxon>
        <taxon>Bacilli</taxon>
        <taxon>Bacillales</taxon>
        <taxon>Bacillales Family XII. Incertae Sedis</taxon>
        <taxon>Exiguobacterium</taxon>
    </lineage>
</organism>
<proteinExistence type="inferred from homology"/>
<gene>
    <name evidence="3" type="ORF">A3783_15845</name>
</gene>
<dbReference type="CDD" id="cd10456">
    <property type="entry name" value="GIY-YIG_UPF0213"/>
    <property type="match status" value="1"/>
</dbReference>
<comment type="similarity">
    <text evidence="1">Belongs to the UPF0213 family.</text>
</comment>
<evidence type="ECO:0000259" key="2">
    <source>
        <dbReference type="PROSITE" id="PS50164"/>
    </source>
</evidence>
<accession>A0ABX2V4F7</accession>
<reference evidence="3 4" key="1">
    <citation type="submission" date="2016-03" db="EMBL/GenBank/DDBJ databases">
        <authorList>
            <person name="Cho S.-Y."/>
            <person name="Lim S."/>
            <person name="Kim H."/>
            <person name="Soh E.H."/>
            <person name="Moon J.S."/>
        </authorList>
    </citation>
    <scope>NUCLEOTIDE SEQUENCE [LARGE SCALE GENOMIC DNA]</scope>
    <source>
        <strain evidence="3 4">KCTC 3810</strain>
    </source>
</reference>
<name>A0ABX2V4F7_9BACL</name>
<dbReference type="SMART" id="SM00465">
    <property type="entry name" value="GIYc"/>
    <property type="match status" value="1"/>
</dbReference>